<dbReference type="AlphaFoldDB" id="A0A6V7KJC2"/>
<proteinExistence type="predicted"/>
<accession>A0A6V7KJC2</accession>
<feature type="compositionally biased region" description="Gly residues" evidence="1">
    <location>
        <begin position="25"/>
        <end position="34"/>
    </location>
</feature>
<organism evidence="2">
    <name type="scientific">Bracon brevicornis</name>
    <dbReference type="NCBI Taxonomy" id="1563983"/>
    <lineage>
        <taxon>Eukaryota</taxon>
        <taxon>Metazoa</taxon>
        <taxon>Ecdysozoa</taxon>
        <taxon>Arthropoda</taxon>
        <taxon>Hexapoda</taxon>
        <taxon>Insecta</taxon>
        <taxon>Pterygota</taxon>
        <taxon>Neoptera</taxon>
        <taxon>Endopterygota</taxon>
        <taxon>Hymenoptera</taxon>
        <taxon>Apocrita</taxon>
        <taxon>Ichneumonoidea</taxon>
        <taxon>Braconidae</taxon>
        <taxon>Braconinae</taxon>
        <taxon>Bracon</taxon>
    </lineage>
</organism>
<feature type="region of interest" description="Disordered" evidence="1">
    <location>
        <begin position="10"/>
        <end position="37"/>
    </location>
</feature>
<dbReference type="EMBL" id="CADCXW020000158">
    <property type="protein sequence ID" value="CAD1562617.1"/>
    <property type="molecule type" value="Genomic_DNA"/>
</dbReference>
<reference evidence="2" key="1">
    <citation type="submission" date="2020-07" db="EMBL/GenBank/DDBJ databases">
        <authorList>
            <person name="Ferguson B K."/>
        </authorList>
    </citation>
    <scope>NUCLEOTIDE SEQUENCE</scope>
    <source>
        <strain evidence="2">L06</strain>
    </source>
</reference>
<gene>
    <name evidence="2" type="ORF">BBRV_LOCUS77622</name>
</gene>
<feature type="compositionally biased region" description="Acidic residues" evidence="1">
    <location>
        <begin position="12"/>
        <end position="24"/>
    </location>
</feature>
<evidence type="ECO:0000313" key="2">
    <source>
        <dbReference type="EMBL" id="CAD1562617.1"/>
    </source>
</evidence>
<name>A0A6V7KJC2_9HYME</name>
<protein>
    <submittedName>
        <fullName evidence="2">Uncharacterized protein</fullName>
    </submittedName>
</protein>
<evidence type="ECO:0000256" key="1">
    <source>
        <dbReference type="SAM" id="MobiDB-lite"/>
    </source>
</evidence>
<sequence length="72" mass="7930">MWRLNRFYFDGSADDGDDDDDDDSGGSGGGGGNGTRHSRRLFTVWSVSQSVAYSGFSNSNFKGVEYNFDFIL</sequence>